<reference evidence="1" key="2">
    <citation type="submission" date="2025-09" db="UniProtKB">
        <authorList>
            <consortium name="Ensembl"/>
        </authorList>
    </citation>
    <scope>IDENTIFICATION</scope>
</reference>
<evidence type="ECO:0000313" key="2">
    <source>
        <dbReference type="Proteomes" id="UP000694620"/>
    </source>
</evidence>
<name>A0A8C4T5Z3_ERPCA</name>
<dbReference type="Ensembl" id="ENSECRT00000028203.1">
    <property type="protein sequence ID" value="ENSECRP00000027627.1"/>
    <property type="gene ID" value="ENSECRG00000018712.1"/>
</dbReference>
<keyword evidence="2" id="KW-1185">Reference proteome</keyword>
<dbReference type="Gene3D" id="1.10.287.110">
    <property type="entry name" value="DnaJ domain"/>
    <property type="match status" value="1"/>
</dbReference>
<dbReference type="AlphaFoldDB" id="A0A8C4T5Z3"/>
<protein>
    <submittedName>
        <fullName evidence="1">Uncharacterized protein</fullName>
    </submittedName>
</protein>
<sequence>MMTAQSVFMFVVCVLLIWELKFSGRIIAKLWAYKKIHLSIKAFHKKAKTYHTDKIKNPDAEGKFWEIAECYMMKKEKKDKIRIKIREH</sequence>
<organism evidence="1 2">
    <name type="scientific">Erpetoichthys calabaricus</name>
    <name type="common">Rope fish</name>
    <name type="synonym">Calamoichthys calabaricus</name>
    <dbReference type="NCBI Taxonomy" id="27687"/>
    <lineage>
        <taxon>Eukaryota</taxon>
        <taxon>Metazoa</taxon>
        <taxon>Chordata</taxon>
        <taxon>Craniata</taxon>
        <taxon>Vertebrata</taxon>
        <taxon>Euteleostomi</taxon>
        <taxon>Actinopterygii</taxon>
        <taxon>Polypteriformes</taxon>
        <taxon>Polypteridae</taxon>
        <taxon>Erpetoichthys</taxon>
    </lineage>
</organism>
<dbReference type="Proteomes" id="UP000694620">
    <property type="component" value="Unassembled WGS sequence"/>
</dbReference>
<dbReference type="InterPro" id="IPR036869">
    <property type="entry name" value="J_dom_sf"/>
</dbReference>
<reference evidence="1" key="1">
    <citation type="submission" date="2025-08" db="UniProtKB">
        <authorList>
            <consortium name="Ensembl"/>
        </authorList>
    </citation>
    <scope>IDENTIFICATION</scope>
</reference>
<accession>A0A8C4T5Z3</accession>
<evidence type="ECO:0000313" key="1">
    <source>
        <dbReference type="Ensembl" id="ENSECRP00000027627.1"/>
    </source>
</evidence>
<dbReference type="SUPFAM" id="SSF46565">
    <property type="entry name" value="Chaperone J-domain"/>
    <property type="match status" value="1"/>
</dbReference>
<proteinExistence type="predicted"/>